<dbReference type="PANTHER" id="PTHR35372:SF2">
    <property type="entry name" value="SF3 HELICASE DOMAIN-CONTAINING PROTEIN"/>
    <property type="match status" value="1"/>
</dbReference>
<dbReference type="InterPro" id="IPR051620">
    <property type="entry name" value="ORF904-like_C"/>
</dbReference>
<reference evidence="3 4" key="1">
    <citation type="journal article" date="2017" name="Mycologia">
        <title>Bifiguratus adelaidae, gen. et sp. nov., a new member of Mucoromycotina in endophytic and soil-dwelling habitats.</title>
        <authorList>
            <person name="Torres-Cruz T.J."/>
            <person name="Billingsley Tobias T.L."/>
            <person name="Almatruk M."/>
            <person name="Hesse C."/>
            <person name="Kuske C.R."/>
            <person name="Desiro A."/>
            <person name="Benucci G.M."/>
            <person name="Bonito G."/>
            <person name="Stajich J.E."/>
            <person name="Dunlap C."/>
            <person name="Arnold A.E."/>
            <person name="Porras-Alfaro A."/>
        </authorList>
    </citation>
    <scope>NUCLEOTIDE SEQUENCE [LARGE SCALE GENOMIC DNA]</scope>
    <source>
        <strain evidence="3 4">AZ0501</strain>
    </source>
</reference>
<accession>A0A261XT89</accession>
<dbReference type="InterPro" id="IPR045455">
    <property type="entry name" value="NrS-1_pol-like_helicase"/>
</dbReference>
<dbReference type="Proteomes" id="UP000242875">
    <property type="component" value="Unassembled WGS sequence"/>
</dbReference>
<feature type="non-terminal residue" evidence="3">
    <location>
        <position position="193"/>
    </location>
</feature>
<dbReference type="EMBL" id="MVBO01000299">
    <property type="protein sequence ID" value="OZJ01572.1"/>
    <property type="molecule type" value="Genomic_DNA"/>
</dbReference>
<dbReference type="Gene3D" id="3.40.50.300">
    <property type="entry name" value="P-loop containing nucleotide triphosphate hydrolases"/>
    <property type="match status" value="1"/>
</dbReference>
<name>A0A261XT89_9FUNG</name>
<sequence length="193" mass="22689">MSHIESKLVVFLQEPNPEEKIKTGRIKELTGNDAIYTRDMYRAPRVMKVKCKLVIVCNNAMEIPDMDAAFRRRLVVVPFMSTFVDEDEYEEKAANIQHCYMLDPDMEDKVLGYKDVFLKMLIDEYQEFKKYGLEIPDIIRKKTREYISSNNYGLKFIQEHIRSCEGTSILVSDVYDAFKDWFKSAYPGKRIPD</sequence>
<gene>
    <name evidence="3" type="ORF">BZG36_05778</name>
</gene>
<dbReference type="GO" id="GO:0016787">
    <property type="term" value="F:hydrolase activity"/>
    <property type="evidence" value="ECO:0007669"/>
    <property type="project" value="UniProtKB-KW"/>
</dbReference>
<evidence type="ECO:0000313" key="4">
    <source>
        <dbReference type="Proteomes" id="UP000242875"/>
    </source>
</evidence>
<keyword evidence="1" id="KW-0378">Hydrolase</keyword>
<dbReference type="PANTHER" id="PTHR35372">
    <property type="entry name" value="ATP BINDING PROTEIN-RELATED"/>
    <property type="match status" value="1"/>
</dbReference>
<comment type="caution">
    <text evidence="3">The sequence shown here is derived from an EMBL/GenBank/DDBJ whole genome shotgun (WGS) entry which is preliminary data.</text>
</comment>
<dbReference type="InterPro" id="IPR027417">
    <property type="entry name" value="P-loop_NTPase"/>
</dbReference>
<evidence type="ECO:0000313" key="3">
    <source>
        <dbReference type="EMBL" id="OZJ01572.1"/>
    </source>
</evidence>
<feature type="domain" description="NrS-1 polymerase-like helicase" evidence="2">
    <location>
        <begin position="2"/>
        <end position="72"/>
    </location>
</feature>
<organism evidence="3 4">
    <name type="scientific">Bifiguratus adelaidae</name>
    <dbReference type="NCBI Taxonomy" id="1938954"/>
    <lineage>
        <taxon>Eukaryota</taxon>
        <taxon>Fungi</taxon>
        <taxon>Fungi incertae sedis</taxon>
        <taxon>Mucoromycota</taxon>
        <taxon>Mucoromycotina</taxon>
        <taxon>Endogonomycetes</taxon>
        <taxon>Endogonales</taxon>
        <taxon>Endogonales incertae sedis</taxon>
        <taxon>Bifiguratus</taxon>
    </lineage>
</organism>
<dbReference type="Pfam" id="PF19263">
    <property type="entry name" value="DUF5906"/>
    <property type="match status" value="1"/>
</dbReference>
<protein>
    <recommendedName>
        <fullName evidence="2">NrS-1 polymerase-like helicase domain-containing protein</fullName>
    </recommendedName>
</protein>
<evidence type="ECO:0000259" key="2">
    <source>
        <dbReference type="Pfam" id="PF19263"/>
    </source>
</evidence>
<dbReference type="OrthoDB" id="2414601at2759"/>
<proteinExistence type="predicted"/>
<keyword evidence="4" id="KW-1185">Reference proteome</keyword>
<dbReference type="AlphaFoldDB" id="A0A261XT89"/>
<evidence type="ECO:0000256" key="1">
    <source>
        <dbReference type="ARBA" id="ARBA00022801"/>
    </source>
</evidence>